<dbReference type="Pfam" id="PF23607">
    <property type="entry name" value="WZC_N"/>
    <property type="match status" value="1"/>
</dbReference>
<dbReference type="GO" id="GO:0016301">
    <property type="term" value="F:kinase activity"/>
    <property type="evidence" value="ECO:0007669"/>
    <property type="project" value="UniProtKB-KW"/>
</dbReference>
<keyword evidence="7" id="KW-0808">Transferase</keyword>
<protein>
    <submittedName>
        <fullName evidence="7">Tyrosine protein kinase</fullName>
    </submittedName>
</protein>
<dbReference type="InterPro" id="IPR050445">
    <property type="entry name" value="Bact_polysacc_biosynth/exp"/>
</dbReference>
<organism evidence="7 8">
    <name type="scientific">Duganella vulcania</name>
    <dbReference type="NCBI Taxonomy" id="2692166"/>
    <lineage>
        <taxon>Bacteria</taxon>
        <taxon>Pseudomonadati</taxon>
        <taxon>Pseudomonadota</taxon>
        <taxon>Betaproteobacteria</taxon>
        <taxon>Burkholderiales</taxon>
        <taxon>Oxalobacteraceae</taxon>
        <taxon>Telluria group</taxon>
        <taxon>Duganella</taxon>
    </lineage>
</organism>
<reference evidence="7 8" key="1">
    <citation type="submission" date="2020-01" db="EMBL/GenBank/DDBJ databases">
        <title>Novel species isolated from a subtropical stream in China.</title>
        <authorList>
            <person name="Lu H."/>
        </authorList>
    </citation>
    <scope>NUCLEOTIDE SEQUENCE [LARGE SCALE GENOMIC DNA]</scope>
    <source>
        <strain evidence="7 8">FT82W</strain>
    </source>
</reference>
<gene>
    <name evidence="7" type="ORF">GTP91_33910</name>
</gene>
<dbReference type="PANTHER" id="PTHR32309:SF31">
    <property type="entry name" value="CAPSULAR EXOPOLYSACCHARIDE FAMILY"/>
    <property type="match status" value="1"/>
</dbReference>
<keyword evidence="3" id="KW-0812">Transmembrane</keyword>
<dbReference type="AlphaFoldDB" id="A0A845GHG8"/>
<accession>A0A845GHG8</accession>
<evidence type="ECO:0000256" key="1">
    <source>
        <dbReference type="ARBA" id="ARBA00004651"/>
    </source>
</evidence>
<feature type="non-terminal residue" evidence="7">
    <location>
        <position position="1"/>
    </location>
</feature>
<evidence type="ECO:0000256" key="2">
    <source>
        <dbReference type="ARBA" id="ARBA00022475"/>
    </source>
</evidence>
<evidence type="ECO:0000256" key="3">
    <source>
        <dbReference type="ARBA" id="ARBA00022692"/>
    </source>
</evidence>
<keyword evidence="5" id="KW-0472">Membrane</keyword>
<comment type="subcellular location">
    <subcellularLocation>
        <location evidence="1">Cell membrane</location>
        <topology evidence="1">Multi-pass membrane protein</topology>
    </subcellularLocation>
</comment>
<dbReference type="Proteomes" id="UP000470302">
    <property type="component" value="Unassembled WGS sequence"/>
</dbReference>
<keyword evidence="2" id="KW-1003">Cell membrane</keyword>
<evidence type="ECO:0000313" key="8">
    <source>
        <dbReference type="Proteomes" id="UP000470302"/>
    </source>
</evidence>
<evidence type="ECO:0000256" key="5">
    <source>
        <dbReference type="ARBA" id="ARBA00023136"/>
    </source>
</evidence>
<dbReference type="PANTHER" id="PTHR32309">
    <property type="entry name" value="TYROSINE-PROTEIN KINASE"/>
    <property type="match status" value="1"/>
</dbReference>
<dbReference type="GO" id="GO:0005886">
    <property type="term" value="C:plasma membrane"/>
    <property type="evidence" value="ECO:0007669"/>
    <property type="project" value="UniProtKB-SubCell"/>
</dbReference>
<keyword evidence="4" id="KW-1133">Transmembrane helix</keyword>
<feature type="domain" description="Polysaccharide chain length determinant N-terminal" evidence="6">
    <location>
        <begin position="4"/>
        <end position="87"/>
    </location>
</feature>
<feature type="non-terminal residue" evidence="7">
    <location>
        <position position="185"/>
    </location>
</feature>
<evidence type="ECO:0000256" key="4">
    <source>
        <dbReference type="ARBA" id="ARBA00022989"/>
    </source>
</evidence>
<name>A0A845GHG8_9BURK</name>
<proteinExistence type="predicted"/>
<keyword evidence="7" id="KW-0418">Kinase</keyword>
<dbReference type="InterPro" id="IPR003856">
    <property type="entry name" value="LPS_length_determ_N"/>
</dbReference>
<evidence type="ECO:0000259" key="6">
    <source>
        <dbReference type="Pfam" id="PF02706"/>
    </source>
</evidence>
<dbReference type="EMBL" id="WWCW01000458">
    <property type="protein sequence ID" value="MYM92149.1"/>
    <property type="molecule type" value="Genomic_DNA"/>
</dbReference>
<dbReference type="RefSeq" id="WP_254504657.1">
    <property type="nucleotide sequence ID" value="NZ_WWCW01000458.1"/>
</dbReference>
<dbReference type="Pfam" id="PF02706">
    <property type="entry name" value="Wzz"/>
    <property type="match status" value="1"/>
</dbReference>
<evidence type="ECO:0000313" key="7">
    <source>
        <dbReference type="EMBL" id="MYM92149.1"/>
    </source>
</evidence>
<comment type="caution">
    <text evidence="7">The sequence shown here is derived from an EMBL/GenBank/DDBJ whole genome shotgun (WGS) entry which is preliminary data.</text>
</comment>
<sequence length="185" mass="20096">RSYARVLAGRRRLVAAVALLCTLVALLYAVAARPVYEANLLLHVEEDNPNASRNILNDVSSLFETKKAAIAEMELLRSRLVVARAVDAQHLYIQAAPRYFPLGGAWLAARGDGRLSRPGLLGYGGYVWGGESIVVCRFEVPLAWYNRDFFITALGGGRYRLSDAGGRVLLEGAAGALAHQDRDGV</sequence>